<dbReference type="GeneID" id="83182725"/>
<dbReference type="InterPro" id="IPR050491">
    <property type="entry name" value="AmpC-like"/>
</dbReference>
<dbReference type="Gene3D" id="3.40.710.10">
    <property type="entry name" value="DD-peptidase/beta-lactamase superfamily"/>
    <property type="match status" value="1"/>
</dbReference>
<organism evidence="5 6">
    <name type="scientific">Penicillium cinerascens</name>
    <dbReference type="NCBI Taxonomy" id="70096"/>
    <lineage>
        <taxon>Eukaryota</taxon>
        <taxon>Fungi</taxon>
        <taxon>Dikarya</taxon>
        <taxon>Ascomycota</taxon>
        <taxon>Pezizomycotina</taxon>
        <taxon>Eurotiomycetes</taxon>
        <taxon>Eurotiomycetidae</taxon>
        <taxon>Eurotiales</taxon>
        <taxon>Aspergillaceae</taxon>
        <taxon>Penicillium</taxon>
    </lineage>
</organism>
<dbReference type="AlphaFoldDB" id="A0A9W9JD97"/>
<evidence type="ECO:0000313" key="6">
    <source>
        <dbReference type="Proteomes" id="UP001150904"/>
    </source>
</evidence>
<dbReference type="SUPFAM" id="SSF50886">
    <property type="entry name" value="D-aminopeptidase, middle and C-terminal domains"/>
    <property type="match status" value="1"/>
</dbReference>
<dbReference type="SUPFAM" id="SSF56601">
    <property type="entry name" value="beta-lactamase/transpeptidase-like"/>
    <property type="match status" value="1"/>
</dbReference>
<evidence type="ECO:0000256" key="1">
    <source>
        <dbReference type="ARBA" id="ARBA00022438"/>
    </source>
</evidence>
<feature type="domain" description="Beta-lactamase-related" evidence="3">
    <location>
        <begin position="18"/>
        <end position="338"/>
    </location>
</feature>
<proteinExistence type="inferred from homology"/>
<gene>
    <name evidence="5" type="ORF">N7498_008362</name>
</gene>
<dbReference type="InterPro" id="IPR012856">
    <property type="entry name" value="DAP_B_dom"/>
</dbReference>
<keyword evidence="1" id="KW-0031">Aminopeptidase</keyword>
<dbReference type="RefSeq" id="XP_058305412.1">
    <property type="nucleotide sequence ID" value="XM_058455424.1"/>
</dbReference>
<dbReference type="OrthoDB" id="5946976at2759"/>
<comment type="caution">
    <text evidence="5">The sequence shown here is derived from an EMBL/GenBank/DDBJ whole genome shotgun (WGS) entry which is preliminary data.</text>
</comment>
<evidence type="ECO:0008006" key="7">
    <source>
        <dbReference type="Google" id="ProtNLM"/>
    </source>
</evidence>
<protein>
    <recommendedName>
        <fullName evidence="7">Beta-lactamase-related domain-containing protein</fullName>
    </recommendedName>
</protein>
<evidence type="ECO:0000256" key="2">
    <source>
        <dbReference type="ARBA" id="ARBA00038215"/>
    </source>
</evidence>
<comment type="similarity">
    <text evidence="2">Belongs to the peptidase S12 family.</text>
</comment>
<dbReference type="InterPro" id="IPR012338">
    <property type="entry name" value="Beta-lactam/transpept-like"/>
</dbReference>
<dbReference type="Proteomes" id="UP001150904">
    <property type="component" value="Unassembled WGS sequence"/>
</dbReference>
<keyword evidence="1" id="KW-0645">Protease</keyword>
<reference evidence="5" key="2">
    <citation type="journal article" date="2023" name="IMA Fungus">
        <title>Comparative genomic study of the Penicillium genus elucidates a diverse pangenome and 15 lateral gene transfer events.</title>
        <authorList>
            <person name="Petersen C."/>
            <person name="Sorensen T."/>
            <person name="Nielsen M.R."/>
            <person name="Sondergaard T.E."/>
            <person name="Sorensen J.L."/>
            <person name="Fitzpatrick D.A."/>
            <person name="Frisvad J.C."/>
            <person name="Nielsen K.L."/>
        </authorList>
    </citation>
    <scope>NUCLEOTIDE SEQUENCE</scope>
    <source>
        <strain evidence="5">IBT 15544</strain>
    </source>
</reference>
<keyword evidence="1" id="KW-0378">Hydrolase</keyword>
<evidence type="ECO:0000259" key="4">
    <source>
        <dbReference type="Pfam" id="PF07930"/>
    </source>
</evidence>
<dbReference type="PANTHER" id="PTHR46825:SF9">
    <property type="entry name" value="BETA-LACTAMASE-RELATED DOMAIN-CONTAINING PROTEIN"/>
    <property type="match status" value="1"/>
</dbReference>
<dbReference type="InterPro" id="IPR001466">
    <property type="entry name" value="Beta-lactam-related"/>
</dbReference>
<dbReference type="InterPro" id="IPR027279">
    <property type="entry name" value="D_amino_pept/lipop_sf"/>
</dbReference>
<evidence type="ECO:0000313" key="5">
    <source>
        <dbReference type="EMBL" id="KAJ5194924.1"/>
    </source>
</evidence>
<dbReference type="EMBL" id="JAPQKR010000015">
    <property type="protein sequence ID" value="KAJ5194924.1"/>
    <property type="molecule type" value="Genomic_DNA"/>
</dbReference>
<dbReference type="PANTHER" id="PTHR46825">
    <property type="entry name" value="D-ALANYL-D-ALANINE-CARBOXYPEPTIDASE/ENDOPEPTIDASE AMPH"/>
    <property type="match status" value="1"/>
</dbReference>
<dbReference type="Gene3D" id="2.40.128.50">
    <property type="match status" value="2"/>
</dbReference>
<evidence type="ECO:0000259" key="3">
    <source>
        <dbReference type="Pfam" id="PF00144"/>
    </source>
</evidence>
<sequence>MPTDQKSIQEILDTVALRYRGPGGAVAVLKDGEVVGQRVWGWADMNERIPLTAQTQMAICSITKQYVCALLLDLERNPTPEMAAKGDVQKQFTDALGEIHPPELLQGSGLTIQNLVDMQSGLRDYWAMTTLWGAKPDDEFSVARDGPPAMDRTKSFHFKPGTEYSYCNVNFYVAARVIERVTGESLGRLLTDRVLGPAGMKTAFLCANTAQHPPPCVGYEGNEVKGYFPAVNRMEWAGDAGLVASLEDMIAWEKHLEKSFSDSKSWYQTVYERQTFSDGNPAYYHYGMAHVNDDGMDCLGHGGALRGYRLMRWHAPHEHLSVVVLFNHEANAPAAADDILRGILNKPKMETTPVATSADWAGIFLDDDTQLAIIVAKGSREGEVLITYAGHQEAEIIKLTDATNGKSKSMTATIDGDNLRIHRIKENRKLNARRLTKDEASVKNTPLHGDYECTEVQSTFHCTGDAGMLYGSFDGYLGRGPATAMRYLAGDVWALSCPRGLDAPAPGDWTMVLRRDENNSVIGFTIGCWLARRLEFVKK</sequence>
<dbReference type="Pfam" id="PF07930">
    <property type="entry name" value="DAP_B"/>
    <property type="match status" value="1"/>
</dbReference>
<name>A0A9W9JD97_9EURO</name>
<reference evidence="5" key="1">
    <citation type="submission" date="2022-12" db="EMBL/GenBank/DDBJ databases">
        <authorList>
            <person name="Petersen C."/>
        </authorList>
    </citation>
    <scope>NUCLEOTIDE SEQUENCE</scope>
    <source>
        <strain evidence="5">IBT 15544</strain>
    </source>
</reference>
<dbReference type="Pfam" id="PF00144">
    <property type="entry name" value="Beta-lactamase"/>
    <property type="match status" value="1"/>
</dbReference>
<keyword evidence="6" id="KW-1185">Reference proteome</keyword>
<accession>A0A9W9JD97</accession>
<dbReference type="NCBIfam" id="NF009622">
    <property type="entry name" value="PRK13128.1"/>
    <property type="match status" value="1"/>
</dbReference>
<dbReference type="GO" id="GO:0004177">
    <property type="term" value="F:aminopeptidase activity"/>
    <property type="evidence" value="ECO:0007669"/>
    <property type="project" value="UniProtKB-KW"/>
</dbReference>
<feature type="domain" description="D-aminopeptidase" evidence="4">
    <location>
        <begin position="354"/>
        <end position="536"/>
    </location>
</feature>